<dbReference type="InterPro" id="IPR002401">
    <property type="entry name" value="Cyt_P450_E_grp-I"/>
</dbReference>
<dbReference type="SUPFAM" id="SSF48264">
    <property type="entry name" value="Cytochrome P450"/>
    <property type="match status" value="1"/>
</dbReference>
<keyword evidence="3" id="KW-0349">Heme</keyword>
<dbReference type="InterPro" id="IPR050121">
    <property type="entry name" value="Cytochrome_P450_monoxygenase"/>
</dbReference>
<dbReference type="OrthoDB" id="6692864at2759"/>
<dbReference type="PANTHER" id="PTHR24305">
    <property type="entry name" value="CYTOCHROME P450"/>
    <property type="match status" value="1"/>
</dbReference>
<dbReference type="EMBL" id="MDYM01000006">
    <property type="protein sequence ID" value="OQD65474.1"/>
    <property type="molecule type" value="Genomic_DNA"/>
</dbReference>
<sequence length="643" mass="73795">MSVDDVSEEEHESLHELCIQLSERRKVQHPVWNGLFSFFPTLLQFYGPYAQTTIFRGALEFIQATCVERTLFKGFPDSNYPNYIRRMSAQGPVQAAICFPESEFPQDQYLSAIVSLEAELEYYVGTVNDVFSFYKESDTVFDRINFPLNEAICSGKPCSEILRQLVDVSIACRDRVRKMLESIGDRKLSDRAEQFFIGYWKNFQYFSEQIDLRQKYGDYVRTGPREITIFHPSAVPLIYGPQSPCKKSAWYHQVSRHDNETSINTTRDPASHRLRRRAWDRGLSLKALKTYEPHVNFKSNVLVRQLMSQVNQPVDMAQWTMFYSFDVIGLVGFGEDFNQLESGLEHYAIRGVHDQMFMIGLLNQIPWLSYPLNALQPLSGGFGLFKIYCNNMVKKCALRYQKSHDDTPRDVISWLLKAQSENDRSAPPTAKALAEDGNVLILGGSDTTGNTLACVLHYLVANKSVYKKLQQQLDDIFPNRERSYEYAEVRRLPYLDAILKETMRLKPAVPGGQPRVTPPEGLQIGDTWIPGDINVLVPQYALQRDDRFFHRAAEFLPERWLEERGNLNLDERAYFPFQIGPRGCVGKEFAMMSMCIFITHIAMNFDIEFAPGEDGSKFDACARDYLAIDVGPLYLVLSERTPL</sequence>
<name>A0A1V6NL45_PENPO</name>
<comment type="similarity">
    <text evidence="1">Belongs to the trichodiene synthase family.</text>
</comment>
<evidence type="ECO:0000256" key="2">
    <source>
        <dbReference type="ARBA" id="ARBA00023239"/>
    </source>
</evidence>
<reference evidence="5" key="1">
    <citation type="journal article" date="2017" name="Nat. Microbiol.">
        <title>Global analysis of biosynthetic gene clusters reveals vast potential of secondary metabolite production in Penicillium species.</title>
        <authorList>
            <person name="Nielsen J.C."/>
            <person name="Grijseels S."/>
            <person name="Prigent S."/>
            <person name="Ji B."/>
            <person name="Dainat J."/>
            <person name="Nielsen K.F."/>
            <person name="Frisvad J.C."/>
            <person name="Workman M."/>
            <person name="Nielsen J."/>
        </authorList>
    </citation>
    <scope>NUCLEOTIDE SEQUENCE [LARGE SCALE GENOMIC DNA]</scope>
    <source>
        <strain evidence="5">IBT 4502</strain>
    </source>
</reference>
<gene>
    <name evidence="4" type="ORF">PENPOL_c006G03767</name>
</gene>
<dbReference type="InterPro" id="IPR001128">
    <property type="entry name" value="Cyt_P450"/>
</dbReference>
<feature type="binding site" description="axial binding residue" evidence="3">
    <location>
        <position position="584"/>
    </location>
    <ligand>
        <name>heme</name>
        <dbReference type="ChEBI" id="CHEBI:30413"/>
    </ligand>
    <ligandPart>
        <name>Fe</name>
        <dbReference type="ChEBI" id="CHEBI:18248"/>
    </ligandPart>
</feature>
<evidence type="ECO:0000256" key="3">
    <source>
        <dbReference type="PIRSR" id="PIRSR602401-1"/>
    </source>
</evidence>
<dbReference type="SUPFAM" id="SSF48576">
    <property type="entry name" value="Terpenoid synthases"/>
    <property type="match status" value="1"/>
</dbReference>
<dbReference type="Proteomes" id="UP000191408">
    <property type="component" value="Unassembled WGS sequence"/>
</dbReference>
<dbReference type="Gene3D" id="1.10.600.10">
    <property type="entry name" value="Farnesyl Diphosphate Synthase"/>
    <property type="match status" value="1"/>
</dbReference>
<dbReference type="CDD" id="cd11061">
    <property type="entry name" value="CYP67-like"/>
    <property type="match status" value="1"/>
</dbReference>
<dbReference type="AlphaFoldDB" id="A0A1V6NL45"/>
<dbReference type="STRING" id="60169.A0A1V6NL45"/>
<dbReference type="Pfam" id="PF00067">
    <property type="entry name" value="p450"/>
    <property type="match status" value="1"/>
</dbReference>
<dbReference type="Pfam" id="PF06330">
    <property type="entry name" value="TRI5"/>
    <property type="match status" value="1"/>
</dbReference>
<keyword evidence="3" id="KW-0408">Iron</keyword>
<keyword evidence="5" id="KW-1185">Reference proteome</keyword>
<keyword evidence="2" id="KW-0456">Lyase</keyword>
<evidence type="ECO:0008006" key="6">
    <source>
        <dbReference type="Google" id="ProtNLM"/>
    </source>
</evidence>
<keyword evidence="3" id="KW-0479">Metal-binding</keyword>
<dbReference type="InterPro" id="IPR036396">
    <property type="entry name" value="Cyt_P450_sf"/>
</dbReference>
<dbReference type="GO" id="GO:0016838">
    <property type="term" value="F:carbon-oxygen lyase activity, acting on phosphates"/>
    <property type="evidence" value="ECO:0007669"/>
    <property type="project" value="InterPro"/>
</dbReference>
<dbReference type="GO" id="GO:0004497">
    <property type="term" value="F:monooxygenase activity"/>
    <property type="evidence" value="ECO:0007669"/>
    <property type="project" value="InterPro"/>
</dbReference>
<protein>
    <recommendedName>
        <fullName evidence="6">Cytochrome P450</fullName>
    </recommendedName>
</protein>
<dbReference type="PRINTS" id="PR00385">
    <property type="entry name" value="P450"/>
</dbReference>
<dbReference type="GO" id="GO:0016705">
    <property type="term" value="F:oxidoreductase activity, acting on paired donors, with incorporation or reduction of molecular oxygen"/>
    <property type="evidence" value="ECO:0007669"/>
    <property type="project" value="InterPro"/>
</dbReference>
<dbReference type="GO" id="GO:0020037">
    <property type="term" value="F:heme binding"/>
    <property type="evidence" value="ECO:0007669"/>
    <property type="project" value="InterPro"/>
</dbReference>
<evidence type="ECO:0000313" key="5">
    <source>
        <dbReference type="Proteomes" id="UP000191408"/>
    </source>
</evidence>
<accession>A0A1V6NL45</accession>
<dbReference type="GO" id="GO:0043386">
    <property type="term" value="P:mycotoxin biosynthetic process"/>
    <property type="evidence" value="ECO:0007669"/>
    <property type="project" value="UniProtKB-ARBA"/>
</dbReference>
<organism evidence="4 5">
    <name type="scientific">Penicillium polonicum</name>
    <dbReference type="NCBI Taxonomy" id="60169"/>
    <lineage>
        <taxon>Eukaryota</taxon>
        <taxon>Fungi</taxon>
        <taxon>Dikarya</taxon>
        <taxon>Ascomycota</taxon>
        <taxon>Pezizomycotina</taxon>
        <taxon>Eurotiomycetes</taxon>
        <taxon>Eurotiomycetidae</taxon>
        <taxon>Eurotiales</taxon>
        <taxon>Aspergillaceae</taxon>
        <taxon>Penicillium</taxon>
    </lineage>
</organism>
<comment type="caution">
    <text evidence="4">The sequence shown here is derived from an EMBL/GenBank/DDBJ whole genome shotgun (WGS) entry which is preliminary data.</text>
</comment>
<comment type="cofactor">
    <cofactor evidence="3">
        <name>heme</name>
        <dbReference type="ChEBI" id="CHEBI:30413"/>
    </cofactor>
</comment>
<dbReference type="PANTHER" id="PTHR24305:SF78">
    <property type="entry name" value="P450, PUTATIVE (EUROFUNG)-RELATED"/>
    <property type="match status" value="1"/>
</dbReference>
<dbReference type="GO" id="GO:0005506">
    <property type="term" value="F:iron ion binding"/>
    <property type="evidence" value="ECO:0007669"/>
    <property type="project" value="InterPro"/>
</dbReference>
<evidence type="ECO:0000313" key="4">
    <source>
        <dbReference type="EMBL" id="OQD65474.1"/>
    </source>
</evidence>
<dbReference type="InterPro" id="IPR008949">
    <property type="entry name" value="Isoprenoid_synthase_dom_sf"/>
</dbReference>
<dbReference type="PRINTS" id="PR00463">
    <property type="entry name" value="EP450I"/>
</dbReference>
<dbReference type="InterPro" id="IPR024652">
    <property type="entry name" value="Trichodiene_synth"/>
</dbReference>
<dbReference type="Gene3D" id="1.10.630.10">
    <property type="entry name" value="Cytochrome P450"/>
    <property type="match status" value="1"/>
</dbReference>
<proteinExistence type="inferred from homology"/>
<evidence type="ECO:0000256" key="1">
    <source>
        <dbReference type="ARBA" id="ARBA00007946"/>
    </source>
</evidence>